<dbReference type="EMBL" id="CAJVPL010002359">
    <property type="protein sequence ID" value="CAG8607974.1"/>
    <property type="molecule type" value="Genomic_DNA"/>
</dbReference>
<evidence type="ECO:0000313" key="3">
    <source>
        <dbReference type="Proteomes" id="UP000789831"/>
    </source>
</evidence>
<dbReference type="AlphaFoldDB" id="A0A9N9CNB0"/>
<keyword evidence="3" id="KW-1185">Reference proteome</keyword>
<proteinExistence type="predicted"/>
<protein>
    <submittedName>
        <fullName evidence="2">3243_t:CDS:1</fullName>
    </submittedName>
</protein>
<accession>A0A9N9CNB0</accession>
<evidence type="ECO:0000256" key="1">
    <source>
        <dbReference type="SAM" id="MobiDB-lite"/>
    </source>
</evidence>
<organism evidence="2 3">
    <name type="scientific">Ambispora gerdemannii</name>
    <dbReference type="NCBI Taxonomy" id="144530"/>
    <lineage>
        <taxon>Eukaryota</taxon>
        <taxon>Fungi</taxon>
        <taxon>Fungi incertae sedis</taxon>
        <taxon>Mucoromycota</taxon>
        <taxon>Glomeromycotina</taxon>
        <taxon>Glomeromycetes</taxon>
        <taxon>Archaeosporales</taxon>
        <taxon>Ambisporaceae</taxon>
        <taxon>Ambispora</taxon>
    </lineage>
</organism>
<name>A0A9N9CNB0_9GLOM</name>
<feature type="compositionally biased region" description="Polar residues" evidence="1">
    <location>
        <begin position="1"/>
        <end position="13"/>
    </location>
</feature>
<evidence type="ECO:0000313" key="2">
    <source>
        <dbReference type="EMBL" id="CAG8607974.1"/>
    </source>
</evidence>
<reference evidence="2" key="1">
    <citation type="submission" date="2021-06" db="EMBL/GenBank/DDBJ databases">
        <authorList>
            <person name="Kallberg Y."/>
            <person name="Tangrot J."/>
            <person name="Rosling A."/>
        </authorList>
    </citation>
    <scope>NUCLEOTIDE SEQUENCE</scope>
    <source>
        <strain evidence="2">MT106</strain>
    </source>
</reference>
<comment type="caution">
    <text evidence="2">The sequence shown here is derived from an EMBL/GenBank/DDBJ whole genome shotgun (WGS) entry which is preliminary data.</text>
</comment>
<sequence>MSPKNTNQATPIKNTRENRTNSISSDSDDSDYDFEEEEIIAEQQKFQEFSRDFDTFTPPQFFEYLRELVIPILELQHQIRAFAWMADNPDENSIDDLVMQEVQVNSLFRNIFMQDDCNKSFQILLRCWKLCRDLREEIESISSRIYMLREVDRLTYYNLSLLFDSPDNDISDNWCNLF</sequence>
<dbReference type="OrthoDB" id="10376481at2759"/>
<feature type="region of interest" description="Disordered" evidence="1">
    <location>
        <begin position="1"/>
        <end position="33"/>
    </location>
</feature>
<dbReference type="Proteomes" id="UP000789831">
    <property type="component" value="Unassembled WGS sequence"/>
</dbReference>
<gene>
    <name evidence="2" type="ORF">AGERDE_LOCUS9441</name>
</gene>